<organism evidence="2 3">
    <name type="scientific">Coniochaeta pulveracea</name>
    <dbReference type="NCBI Taxonomy" id="177199"/>
    <lineage>
        <taxon>Eukaryota</taxon>
        <taxon>Fungi</taxon>
        <taxon>Dikarya</taxon>
        <taxon>Ascomycota</taxon>
        <taxon>Pezizomycotina</taxon>
        <taxon>Sordariomycetes</taxon>
        <taxon>Sordariomycetidae</taxon>
        <taxon>Coniochaetales</taxon>
        <taxon>Coniochaetaceae</taxon>
        <taxon>Coniochaeta</taxon>
    </lineage>
</organism>
<evidence type="ECO:0000256" key="1">
    <source>
        <dbReference type="SAM" id="Phobius"/>
    </source>
</evidence>
<sequence>MRPMIHRARVYKGSSQELCVCGTQREALGLEQSGCRGSVTFMIPPPVAHISYTVFMLLSLFILVHLKHDHKLPTRTPREGLNSTAFLQSLDMNNLTLRGESMRANARAPDQS</sequence>
<accession>A0A420YKB8</accession>
<protein>
    <submittedName>
        <fullName evidence="2">Uncharacterized protein</fullName>
    </submittedName>
</protein>
<keyword evidence="1" id="KW-0472">Membrane</keyword>
<proteinExistence type="predicted"/>
<gene>
    <name evidence="2" type="ORF">DL546_008280</name>
</gene>
<dbReference type="Proteomes" id="UP000275385">
    <property type="component" value="Unassembled WGS sequence"/>
</dbReference>
<dbReference type="AlphaFoldDB" id="A0A420YKB8"/>
<evidence type="ECO:0000313" key="3">
    <source>
        <dbReference type="Proteomes" id="UP000275385"/>
    </source>
</evidence>
<keyword evidence="1" id="KW-0812">Transmembrane</keyword>
<keyword evidence="3" id="KW-1185">Reference proteome</keyword>
<feature type="transmembrane region" description="Helical" evidence="1">
    <location>
        <begin position="47"/>
        <end position="66"/>
    </location>
</feature>
<dbReference type="EMBL" id="QVQW01000005">
    <property type="protein sequence ID" value="RKU48324.1"/>
    <property type="molecule type" value="Genomic_DNA"/>
</dbReference>
<comment type="caution">
    <text evidence="2">The sequence shown here is derived from an EMBL/GenBank/DDBJ whole genome shotgun (WGS) entry which is preliminary data.</text>
</comment>
<reference evidence="2 3" key="1">
    <citation type="submission" date="2018-08" db="EMBL/GenBank/DDBJ databases">
        <title>Draft genome of the lignicolous fungus Coniochaeta pulveracea.</title>
        <authorList>
            <person name="Borstlap C.J."/>
            <person name="De Witt R.N."/>
            <person name="Botha A."/>
            <person name="Volschenk H."/>
        </authorList>
    </citation>
    <scope>NUCLEOTIDE SEQUENCE [LARGE SCALE GENOMIC DNA]</scope>
    <source>
        <strain evidence="2 3">CAB683</strain>
    </source>
</reference>
<keyword evidence="1" id="KW-1133">Transmembrane helix</keyword>
<name>A0A420YKB8_9PEZI</name>
<evidence type="ECO:0000313" key="2">
    <source>
        <dbReference type="EMBL" id="RKU48324.1"/>
    </source>
</evidence>